<dbReference type="SUPFAM" id="SSF55729">
    <property type="entry name" value="Acyl-CoA N-acyltransferases (Nat)"/>
    <property type="match status" value="1"/>
</dbReference>
<dbReference type="Proteomes" id="UP001597347">
    <property type="component" value="Unassembled WGS sequence"/>
</dbReference>
<dbReference type="Pfam" id="PF00583">
    <property type="entry name" value="Acetyltransf_1"/>
    <property type="match status" value="1"/>
</dbReference>
<name>A0ABW4LBC3_9MICO</name>
<dbReference type="RefSeq" id="WP_377932047.1">
    <property type="nucleotide sequence ID" value="NZ_JBHUEA010000003.1"/>
</dbReference>
<evidence type="ECO:0000256" key="2">
    <source>
        <dbReference type="ARBA" id="ARBA00023315"/>
    </source>
</evidence>
<evidence type="ECO:0000313" key="4">
    <source>
        <dbReference type="EMBL" id="MFD1720587.1"/>
    </source>
</evidence>
<proteinExistence type="predicted"/>
<sequence length="152" mass="17156">MTEQAIAVRDVSPGDLRRWAELYRGYREFYRLPPDEQVVERVWTWLHDDEVEVRGLVAEREGEVVGLAHWRRFHRPSSGTVGLYLDDLFTDPAARGAGVGRALVTALASRAASEGCSVVRWITAEDNAAARRLYDGVARATPWVTYDLSPER</sequence>
<reference evidence="5" key="1">
    <citation type="journal article" date="2019" name="Int. J. Syst. Evol. Microbiol.">
        <title>The Global Catalogue of Microorganisms (GCM) 10K type strain sequencing project: providing services to taxonomists for standard genome sequencing and annotation.</title>
        <authorList>
            <consortium name="The Broad Institute Genomics Platform"/>
            <consortium name="The Broad Institute Genome Sequencing Center for Infectious Disease"/>
            <person name="Wu L."/>
            <person name="Ma J."/>
        </authorList>
    </citation>
    <scope>NUCLEOTIDE SEQUENCE [LARGE SCALE GENOMIC DNA]</scope>
    <source>
        <strain evidence="5">CGMCC 1.12471</strain>
    </source>
</reference>
<keyword evidence="1 4" id="KW-0808">Transferase</keyword>
<dbReference type="Gene3D" id="3.40.630.30">
    <property type="match status" value="1"/>
</dbReference>
<dbReference type="InterPro" id="IPR016181">
    <property type="entry name" value="Acyl_CoA_acyltransferase"/>
</dbReference>
<evidence type="ECO:0000313" key="5">
    <source>
        <dbReference type="Proteomes" id="UP001597347"/>
    </source>
</evidence>
<accession>A0ABW4LBC3</accession>
<dbReference type="InterPro" id="IPR000182">
    <property type="entry name" value="GNAT_dom"/>
</dbReference>
<keyword evidence="5" id="KW-1185">Reference proteome</keyword>
<keyword evidence="2 4" id="KW-0012">Acyltransferase</keyword>
<dbReference type="CDD" id="cd04301">
    <property type="entry name" value="NAT_SF"/>
    <property type="match status" value="1"/>
</dbReference>
<dbReference type="InterPro" id="IPR050832">
    <property type="entry name" value="Bact_Acetyltransf"/>
</dbReference>
<dbReference type="PANTHER" id="PTHR43877">
    <property type="entry name" value="AMINOALKYLPHOSPHONATE N-ACETYLTRANSFERASE-RELATED-RELATED"/>
    <property type="match status" value="1"/>
</dbReference>
<dbReference type="GO" id="GO:0016746">
    <property type="term" value="F:acyltransferase activity"/>
    <property type="evidence" value="ECO:0007669"/>
    <property type="project" value="UniProtKB-KW"/>
</dbReference>
<gene>
    <name evidence="4" type="ORF">ACFSBI_03420</name>
</gene>
<organism evidence="4 5">
    <name type="scientific">Amnibacterium endophyticum</name>
    <dbReference type="NCBI Taxonomy" id="2109337"/>
    <lineage>
        <taxon>Bacteria</taxon>
        <taxon>Bacillati</taxon>
        <taxon>Actinomycetota</taxon>
        <taxon>Actinomycetes</taxon>
        <taxon>Micrococcales</taxon>
        <taxon>Microbacteriaceae</taxon>
        <taxon>Amnibacterium</taxon>
    </lineage>
</organism>
<protein>
    <submittedName>
        <fullName evidence="4">GNAT family N-acetyltransferase</fullName>
        <ecNumber evidence="4">2.3.-.-</ecNumber>
    </submittedName>
</protein>
<evidence type="ECO:0000259" key="3">
    <source>
        <dbReference type="PROSITE" id="PS51186"/>
    </source>
</evidence>
<comment type="caution">
    <text evidence="4">The sequence shown here is derived from an EMBL/GenBank/DDBJ whole genome shotgun (WGS) entry which is preliminary data.</text>
</comment>
<dbReference type="EC" id="2.3.-.-" evidence="4"/>
<feature type="domain" description="N-acetyltransferase" evidence="3">
    <location>
        <begin position="6"/>
        <end position="152"/>
    </location>
</feature>
<dbReference type="EMBL" id="JBHUEA010000003">
    <property type="protein sequence ID" value="MFD1720587.1"/>
    <property type="molecule type" value="Genomic_DNA"/>
</dbReference>
<evidence type="ECO:0000256" key="1">
    <source>
        <dbReference type="ARBA" id="ARBA00022679"/>
    </source>
</evidence>
<dbReference type="PROSITE" id="PS51186">
    <property type="entry name" value="GNAT"/>
    <property type="match status" value="1"/>
</dbReference>